<keyword evidence="5" id="KW-0012">Acyltransferase</keyword>
<keyword evidence="1" id="KW-0808">Transferase</keyword>
<dbReference type="PANTHER" id="PTHR13943">
    <property type="entry name" value="HRAS-LIKE SUPPRESSOR - RELATED"/>
    <property type="match status" value="1"/>
</dbReference>
<organism evidence="5 6">
    <name type="scientific">Candidatus Anaerobiospirillum pullistercoris</name>
    <dbReference type="NCBI Taxonomy" id="2838452"/>
    <lineage>
        <taxon>Bacteria</taxon>
        <taxon>Pseudomonadati</taxon>
        <taxon>Pseudomonadota</taxon>
        <taxon>Gammaproteobacteria</taxon>
        <taxon>Aeromonadales</taxon>
        <taxon>Succinivibrionaceae</taxon>
        <taxon>Anaerobiospirillum</taxon>
    </lineage>
</organism>
<dbReference type="PROSITE" id="PS51934">
    <property type="entry name" value="LRAT"/>
    <property type="match status" value="1"/>
</dbReference>
<evidence type="ECO:0000256" key="2">
    <source>
        <dbReference type="ARBA" id="ARBA00022801"/>
    </source>
</evidence>
<protein>
    <submittedName>
        <fullName evidence="5">Lecithin retinol acyltransferase family protein</fullName>
    </submittedName>
</protein>
<dbReference type="InterPro" id="IPR051496">
    <property type="entry name" value="H-rev107_PLA/AT"/>
</dbReference>
<evidence type="ECO:0000313" key="6">
    <source>
        <dbReference type="Proteomes" id="UP000886829"/>
    </source>
</evidence>
<evidence type="ECO:0000259" key="4">
    <source>
        <dbReference type="PROSITE" id="PS51934"/>
    </source>
</evidence>
<dbReference type="EMBL" id="DXEV01000180">
    <property type="protein sequence ID" value="HIX57624.1"/>
    <property type="molecule type" value="Genomic_DNA"/>
</dbReference>
<dbReference type="GO" id="GO:0004623">
    <property type="term" value="F:phospholipase A2 activity"/>
    <property type="evidence" value="ECO:0007669"/>
    <property type="project" value="TreeGrafter"/>
</dbReference>
<feature type="domain" description="LRAT" evidence="4">
    <location>
        <begin position="26"/>
        <end position="121"/>
    </location>
</feature>
<dbReference type="PANTHER" id="PTHR13943:SF77">
    <property type="entry name" value="LRAT DOMAIN-CONTAINING PROTEIN"/>
    <property type="match status" value="1"/>
</dbReference>
<dbReference type="GO" id="GO:0070292">
    <property type="term" value="P:N-acylphosphatidylethanolamine metabolic process"/>
    <property type="evidence" value="ECO:0007669"/>
    <property type="project" value="TreeGrafter"/>
</dbReference>
<name>A0A9D2B240_9GAMM</name>
<dbReference type="AlphaFoldDB" id="A0A9D2B240"/>
<dbReference type="Gene3D" id="3.90.1720.10">
    <property type="entry name" value="endopeptidase domain like (from Nostoc punctiforme)"/>
    <property type="match status" value="2"/>
</dbReference>
<dbReference type="GO" id="GO:0008970">
    <property type="term" value="F:phospholipase A1 activity"/>
    <property type="evidence" value="ECO:0007669"/>
    <property type="project" value="TreeGrafter"/>
</dbReference>
<gene>
    <name evidence="5" type="ORF">H9850_09175</name>
</gene>
<evidence type="ECO:0000256" key="3">
    <source>
        <dbReference type="ARBA" id="ARBA00023098"/>
    </source>
</evidence>
<sequence length="217" mass="23295">MTVTTLLDFFKGNDSVGLEGLKPGMHIAAHRPLYTHHGIYVGNGQVISYLLETGVTKYSLEEFAEGDRVTIIEHSAEQSFPPEQIVARAEGRRGENNYSLPFNNCEHFANWCVTGNAHSEQVQEIALTAILGATALAALKQYRTAAKLQTTASTTTGAAGTAAGVAGLAAGMAVIAGTQYVLNHTEIGHSIKDTVNEAIDTVHDNVRTFVNDLRNQQ</sequence>
<keyword evidence="2" id="KW-0378">Hydrolase</keyword>
<dbReference type="Pfam" id="PF04970">
    <property type="entry name" value="LRAT"/>
    <property type="match status" value="1"/>
</dbReference>
<dbReference type="Proteomes" id="UP000886829">
    <property type="component" value="Unassembled WGS sequence"/>
</dbReference>
<keyword evidence="3" id="KW-0443">Lipid metabolism</keyword>
<evidence type="ECO:0000313" key="5">
    <source>
        <dbReference type="EMBL" id="HIX57624.1"/>
    </source>
</evidence>
<evidence type="ECO:0000256" key="1">
    <source>
        <dbReference type="ARBA" id="ARBA00022679"/>
    </source>
</evidence>
<comment type="caution">
    <text evidence="5">The sequence shown here is derived from an EMBL/GenBank/DDBJ whole genome shotgun (WGS) entry which is preliminary data.</text>
</comment>
<proteinExistence type="predicted"/>
<reference evidence="5" key="2">
    <citation type="submission" date="2021-04" db="EMBL/GenBank/DDBJ databases">
        <authorList>
            <person name="Gilroy R."/>
        </authorList>
    </citation>
    <scope>NUCLEOTIDE SEQUENCE</scope>
    <source>
        <strain evidence="5">USASDec5-558</strain>
    </source>
</reference>
<dbReference type="GO" id="GO:0005737">
    <property type="term" value="C:cytoplasm"/>
    <property type="evidence" value="ECO:0007669"/>
    <property type="project" value="TreeGrafter"/>
</dbReference>
<accession>A0A9D2B240</accession>
<dbReference type="InterPro" id="IPR007053">
    <property type="entry name" value="LRAT_dom"/>
</dbReference>
<reference evidence="5" key="1">
    <citation type="journal article" date="2021" name="PeerJ">
        <title>Extensive microbial diversity within the chicken gut microbiome revealed by metagenomics and culture.</title>
        <authorList>
            <person name="Gilroy R."/>
            <person name="Ravi A."/>
            <person name="Getino M."/>
            <person name="Pursley I."/>
            <person name="Horton D.L."/>
            <person name="Alikhan N.F."/>
            <person name="Baker D."/>
            <person name="Gharbi K."/>
            <person name="Hall N."/>
            <person name="Watson M."/>
            <person name="Adriaenssens E.M."/>
            <person name="Foster-Nyarko E."/>
            <person name="Jarju S."/>
            <person name="Secka A."/>
            <person name="Antonio M."/>
            <person name="Oren A."/>
            <person name="Chaudhuri R.R."/>
            <person name="La Ragione R."/>
            <person name="Hildebrand F."/>
            <person name="Pallen M.J."/>
        </authorList>
    </citation>
    <scope>NUCLEOTIDE SEQUENCE</scope>
    <source>
        <strain evidence="5">USASDec5-558</strain>
    </source>
</reference>
<dbReference type="GO" id="GO:0016410">
    <property type="term" value="F:N-acyltransferase activity"/>
    <property type="evidence" value="ECO:0007669"/>
    <property type="project" value="TreeGrafter"/>
</dbReference>